<dbReference type="EMBL" id="LIHL02000009">
    <property type="protein sequence ID" value="KAF5459910.1"/>
    <property type="molecule type" value="Genomic_DNA"/>
</dbReference>
<evidence type="ECO:0000256" key="1">
    <source>
        <dbReference type="SAM" id="MobiDB-lite"/>
    </source>
</evidence>
<dbReference type="Gramene" id="Jr09_03510_p1">
    <property type="protein sequence ID" value="cds.Jr09_03510_p1"/>
    <property type="gene ID" value="Jr09_03510"/>
</dbReference>
<protein>
    <submittedName>
        <fullName evidence="2">Uncharacterized protein</fullName>
    </submittedName>
</protein>
<reference evidence="2" key="1">
    <citation type="submission" date="2015-10" db="EMBL/GenBank/DDBJ databases">
        <authorList>
            <person name="Martinez-Garcia P.J."/>
            <person name="Crepeau M.W."/>
            <person name="Puiu D."/>
            <person name="Gonzalez-Ibeas D."/>
            <person name="Whalen J."/>
            <person name="Stevens K."/>
            <person name="Paul R."/>
            <person name="Butterfield T."/>
            <person name="Britton M."/>
            <person name="Reagan R."/>
            <person name="Chakraborty S."/>
            <person name="Walawage S.L."/>
            <person name="Vasquez-Gross H.A."/>
            <person name="Cardeno C."/>
            <person name="Famula R."/>
            <person name="Pratt K."/>
            <person name="Kuruganti S."/>
            <person name="Aradhya M.K."/>
            <person name="Leslie C.A."/>
            <person name="Dandekar A.M."/>
            <person name="Salzberg S.L."/>
            <person name="Wegrzyn J.L."/>
            <person name="Langley C.H."/>
            <person name="Neale D.B."/>
        </authorList>
    </citation>
    <scope>NUCLEOTIDE SEQUENCE</scope>
    <source>
        <tissue evidence="2">Leaves</tissue>
    </source>
</reference>
<gene>
    <name evidence="2" type="ORF">F2P56_019819</name>
</gene>
<name>A0A833XAC7_JUGRE</name>
<feature type="compositionally biased region" description="Polar residues" evidence="1">
    <location>
        <begin position="1"/>
        <end position="10"/>
    </location>
</feature>
<feature type="region of interest" description="Disordered" evidence="1">
    <location>
        <begin position="1"/>
        <end position="48"/>
    </location>
</feature>
<evidence type="ECO:0000313" key="3">
    <source>
        <dbReference type="Proteomes" id="UP000619265"/>
    </source>
</evidence>
<accession>A0A833XAC7</accession>
<dbReference type="AlphaFoldDB" id="A0A833XAC7"/>
<reference evidence="2" key="2">
    <citation type="submission" date="2020-03" db="EMBL/GenBank/DDBJ databases">
        <title>Walnut 2.0.</title>
        <authorList>
            <person name="Marrano A."/>
            <person name="Britton M."/>
            <person name="Zimin A.V."/>
            <person name="Zaini P.A."/>
            <person name="Workman R."/>
            <person name="Puiu D."/>
            <person name="Bianco L."/>
            <person name="Allen B.J."/>
            <person name="Troggio M."/>
            <person name="Leslie C.A."/>
            <person name="Timp W."/>
            <person name="Dendekar A."/>
            <person name="Salzberg S.L."/>
            <person name="Neale D.B."/>
        </authorList>
    </citation>
    <scope>NUCLEOTIDE SEQUENCE</scope>
    <source>
        <tissue evidence="2">Leaves</tissue>
    </source>
</reference>
<dbReference type="Proteomes" id="UP000619265">
    <property type="component" value="Unassembled WGS sequence"/>
</dbReference>
<proteinExistence type="predicted"/>
<sequence length="183" mass="20416">MQSTAFTHSPSLLPLPKTRRSPLNPTFNTRFDPFRASSSSSSSSKHRHLSPSVNGSFSAHFPNRSWSLSSSSSSFKLRPWTSVPAPDSDARASNFELKATSVSESAESSSTWKTVELGALFGLWYLFNIYFNIYNKQVRGSSLYVSLFEIWDCFGLGDLIVDFILFRLFTEYVAPTLCNNNGA</sequence>
<comment type="caution">
    <text evidence="2">The sequence shown here is derived from an EMBL/GenBank/DDBJ whole genome shotgun (WGS) entry which is preliminary data.</text>
</comment>
<organism evidence="2 3">
    <name type="scientific">Juglans regia</name>
    <name type="common">English walnut</name>
    <dbReference type="NCBI Taxonomy" id="51240"/>
    <lineage>
        <taxon>Eukaryota</taxon>
        <taxon>Viridiplantae</taxon>
        <taxon>Streptophyta</taxon>
        <taxon>Embryophyta</taxon>
        <taxon>Tracheophyta</taxon>
        <taxon>Spermatophyta</taxon>
        <taxon>Magnoliopsida</taxon>
        <taxon>eudicotyledons</taxon>
        <taxon>Gunneridae</taxon>
        <taxon>Pentapetalae</taxon>
        <taxon>rosids</taxon>
        <taxon>fabids</taxon>
        <taxon>Fagales</taxon>
        <taxon>Juglandaceae</taxon>
        <taxon>Juglans</taxon>
    </lineage>
</organism>
<evidence type="ECO:0000313" key="2">
    <source>
        <dbReference type="EMBL" id="KAF5459910.1"/>
    </source>
</evidence>